<comment type="similarity">
    <text evidence="1">Belongs to the ATP-dependent AMP-binding enzyme family.</text>
</comment>
<comment type="caution">
    <text evidence="5">The sequence shown here is derived from an EMBL/GenBank/DDBJ whole genome shotgun (WGS) entry which is preliminary data.</text>
</comment>
<feature type="domain" description="AMP-binding enzyme C-terminal" evidence="4">
    <location>
        <begin position="466"/>
        <end position="540"/>
    </location>
</feature>
<evidence type="ECO:0000256" key="1">
    <source>
        <dbReference type="ARBA" id="ARBA00006432"/>
    </source>
</evidence>
<evidence type="ECO:0000256" key="2">
    <source>
        <dbReference type="ARBA" id="ARBA00022598"/>
    </source>
</evidence>
<proteinExistence type="inferred from homology"/>
<evidence type="ECO:0000259" key="4">
    <source>
        <dbReference type="Pfam" id="PF13193"/>
    </source>
</evidence>
<dbReference type="SUPFAM" id="SSF56801">
    <property type="entry name" value="Acetyl-CoA synthetase-like"/>
    <property type="match status" value="1"/>
</dbReference>
<sequence length="558" mass="62063">MDKIWLKSYVKSVPAEIEFEKITLPEALSRTAKRFPERPALFFQGTTITFSRLDDMVSRFAAALRALGVKPGEKVALLLPNIVQTVVASYGALRAGAIVALNNPLYTDRELQHQYNDSGSKYLVSLDVLVPRMINLRNQTGITKIISCHIRDFLPFPLKQLFPFVRKGMHLKTPAAPDVYEFMDLIKKYQPIADPYKPNWEDTAFLLYTGGTTGVSKGVQLTHANLSSNVQQIRAWFTEFEDGSETVVGCLPFFHSFGMTTAMNMGIFYGYGDVLVPKPEPKSVLEAISKYKATYLPAVPTMYNGMINFPDLKKYDISSLRGCFSGGAPLPLETIKRFEQLTGSQICEGYGLTETSPVATINPFGGKTKPGTIGLPLPNTLVKLVDVDDYNKEITTIGEPGELCIKGPQVTIGYINRPEENAIAFRDGWLLTGDIAVMDEEGYLSIVDRKKDMIISGGFNIYPRDVDEVLFAHPKVMEACVIGVPDAYSGERIKAFVVLKPGETATEEEIIEYCRQNLVKYKVPKYVEFVDSLPKSAVGKILRKELKKIELEKSGQKA</sequence>
<dbReference type="CDD" id="cd05936">
    <property type="entry name" value="FC-FACS_FadD_like"/>
    <property type="match status" value="1"/>
</dbReference>
<dbReference type="InterPro" id="IPR050237">
    <property type="entry name" value="ATP-dep_AMP-bd_enzyme"/>
</dbReference>
<dbReference type="EMBL" id="DTGT01000086">
    <property type="protein sequence ID" value="HGH60185.1"/>
    <property type="molecule type" value="Genomic_DNA"/>
</dbReference>
<dbReference type="AlphaFoldDB" id="A0A7C4ERK8"/>
<evidence type="ECO:0000313" key="5">
    <source>
        <dbReference type="EMBL" id="HGH60185.1"/>
    </source>
</evidence>
<keyword evidence="2 5" id="KW-0436">Ligase</keyword>
<dbReference type="InterPro" id="IPR045851">
    <property type="entry name" value="AMP-bd_C_sf"/>
</dbReference>
<dbReference type="InterPro" id="IPR025110">
    <property type="entry name" value="AMP-bd_C"/>
</dbReference>
<dbReference type="InterPro" id="IPR042099">
    <property type="entry name" value="ANL_N_sf"/>
</dbReference>
<feature type="domain" description="AMP-dependent synthetase/ligase" evidence="3">
    <location>
        <begin position="29"/>
        <end position="414"/>
    </location>
</feature>
<dbReference type="Pfam" id="PF00501">
    <property type="entry name" value="AMP-binding"/>
    <property type="match status" value="1"/>
</dbReference>
<reference evidence="5" key="1">
    <citation type="journal article" date="2020" name="mSystems">
        <title>Genome- and Community-Level Interaction Insights into Carbon Utilization and Element Cycling Functions of Hydrothermarchaeota in Hydrothermal Sediment.</title>
        <authorList>
            <person name="Zhou Z."/>
            <person name="Liu Y."/>
            <person name="Xu W."/>
            <person name="Pan J."/>
            <person name="Luo Z.H."/>
            <person name="Li M."/>
        </authorList>
    </citation>
    <scope>NUCLEOTIDE SEQUENCE [LARGE SCALE GENOMIC DNA]</scope>
    <source>
        <strain evidence="5">SpSt-769</strain>
    </source>
</reference>
<gene>
    <name evidence="5" type="ORF">ENV54_02670</name>
</gene>
<dbReference type="InterPro" id="IPR020845">
    <property type="entry name" value="AMP-binding_CS"/>
</dbReference>
<dbReference type="PROSITE" id="PS00455">
    <property type="entry name" value="AMP_BINDING"/>
    <property type="match status" value="1"/>
</dbReference>
<dbReference type="GO" id="GO:0016878">
    <property type="term" value="F:acid-thiol ligase activity"/>
    <property type="evidence" value="ECO:0007669"/>
    <property type="project" value="UniProtKB-ARBA"/>
</dbReference>
<dbReference type="InterPro" id="IPR000873">
    <property type="entry name" value="AMP-dep_synth/lig_dom"/>
</dbReference>
<evidence type="ECO:0000259" key="3">
    <source>
        <dbReference type="Pfam" id="PF00501"/>
    </source>
</evidence>
<dbReference type="FunFam" id="3.30.300.30:FF:000008">
    <property type="entry name" value="2,3-dihydroxybenzoate-AMP ligase"/>
    <property type="match status" value="1"/>
</dbReference>
<dbReference type="PANTHER" id="PTHR43767:SF1">
    <property type="entry name" value="NONRIBOSOMAL PEPTIDE SYNTHASE PES1 (EUROFUNG)-RELATED"/>
    <property type="match status" value="1"/>
</dbReference>
<dbReference type="Gene3D" id="3.30.300.30">
    <property type="match status" value="1"/>
</dbReference>
<accession>A0A7C4ERK8</accession>
<organism evidence="5">
    <name type="scientific">Desulfomonile tiedjei</name>
    <dbReference type="NCBI Taxonomy" id="2358"/>
    <lineage>
        <taxon>Bacteria</taxon>
        <taxon>Pseudomonadati</taxon>
        <taxon>Thermodesulfobacteriota</taxon>
        <taxon>Desulfomonilia</taxon>
        <taxon>Desulfomonilales</taxon>
        <taxon>Desulfomonilaceae</taxon>
        <taxon>Desulfomonile</taxon>
    </lineage>
</organism>
<protein>
    <submittedName>
        <fullName evidence="5">Long-chain fatty acid--CoA ligase</fullName>
    </submittedName>
</protein>
<dbReference type="Pfam" id="PF13193">
    <property type="entry name" value="AMP-binding_C"/>
    <property type="match status" value="1"/>
</dbReference>
<name>A0A7C4ERK8_9BACT</name>
<dbReference type="Gene3D" id="3.40.50.12780">
    <property type="entry name" value="N-terminal domain of ligase-like"/>
    <property type="match status" value="1"/>
</dbReference>
<dbReference type="PANTHER" id="PTHR43767">
    <property type="entry name" value="LONG-CHAIN-FATTY-ACID--COA LIGASE"/>
    <property type="match status" value="1"/>
</dbReference>